<dbReference type="Proteomes" id="UP000183114">
    <property type="component" value="Unassembled WGS sequence"/>
</dbReference>
<dbReference type="AlphaFoldDB" id="A0A1H4M845"/>
<dbReference type="RefSeq" id="WP_074871069.1">
    <property type="nucleotide sequence ID" value="NZ_FNTF01000002.1"/>
</dbReference>
<organism evidence="1 2">
    <name type="scientific">Pseudomonas frederiksbergensis</name>
    <dbReference type="NCBI Taxonomy" id="104087"/>
    <lineage>
        <taxon>Bacteria</taxon>
        <taxon>Pseudomonadati</taxon>
        <taxon>Pseudomonadota</taxon>
        <taxon>Gammaproteobacteria</taxon>
        <taxon>Pseudomonadales</taxon>
        <taxon>Pseudomonadaceae</taxon>
        <taxon>Pseudomonas</taxon>
    </lineage>
</organism>
<evidence type="ECO:0000313" key="1">
    <source>
        <dbReference type="EMBL" id="SEB78918.1"/>
    </source>
</evidence>
<accession>A0A1H4M845</accession>
<name>A0A1H4M845_9PSED</name>
<evidence type="ECO:0000313" key="2">
    <source>
        <dbReference type="Proteomes" id="UP000183114"/>
    </source>
</evidence>
<dbReference type="EMBL" id="FNTF01000002">
    <property type="protein sequence ID" value="SEB78918.1"/>
    <property type="molecule type" value="Genomic_DNA"/>
</dbReference>
<gene>
    <name evidence="1" type="ORF">SAMN04490185_0231</name>
</gene>
<protein>
    <submittedName>
        <fullName evidence="1">Uncharacterized protein</fullName>
    </submittedName>
</protein>
<proteinExistence type="predicted"/>
<sequence>MTAEQSFIAELTSDHGHLHFPRLTHGREVTIPVTGFFDFSPTHTFVSDTLFANRDLPRAPLQFYFLNIGGFVYRMFVITPGPLFGRLVGIDENDCLTAMDGPNAGPKKSAMFHFVDNNGNLASLDDPKSNTLSVTIHANNYSLKRRKNTSEGFIIYTGAGVQMNFTLKIIKRNVDSSILTV</sequence>
<reference evidence="1 2" key="1">
    <citation type="submission" date="2016-10" db="EMBL/GenBank/DDBJ databases">
        <authorList>
            <person name="de Groot N.N."/>
        </authorList>
    </citation>
    <scope>NUCLEOTIDE SEQUENCE [LARGE SCALE GENOMIC DNA]</scope>
    <source>
        <strain evidence="1 2">BS3655</strain>
    </source>
</reference>